<organism evidence="2 3">
    <name type="scientific">Salibacterium lacus</name>
    <dbReference type="NCBI Taxonomy" id="1898109"/>
    <lineage>
        <taxon>Bacteria</taxon>
        <taxon>Bacillati</taxon>
        <taxon>Bacillota</taxon>
        <taxon>Bacilli</taxon>
        <taxon>Bacillales</taxon>
        <taxon>Bacillaceae</taxon>
    </lineage>
</organism>
<keyword evidence="1" id="KW-0812">Transmembrane</keyword>
<dbReference type="RefSeq" id="WP_380713889.1">
    <property type="nucleotide sequence ID" value="NZ_JBHUML010000005.1"/>
</dbReference>
<dbReference type="EMBL" id="JBHUML010000005">
    <property type="protein sequence ID" value="MFD2706582.1"/>
    <property type="molecule type" value="Genomic_DNA"/>
</dbReference>
<name>A0ABW5T5W8_9BACI</name>
<accession>A0ABW5T5W8</accession>
<dbReference type="InterPro" id="IPR009476">
    <property type="entry name" value="DUF1097"/>
</dbReference>
<gene>
    <name evidence="2" type="ORF">ACFSUB_14035</name>
</gene>
<dbReference type="Proteomes" id="UP001597520">
    <property type="component" value="Unassembled WGS sequence"/>
</dbReference>
<evidence type="ECO:0000313" key="3">
    <source>
        <dbReference type="Proteomes" id="UP001597520"/>
    </source>
</evidence>
<evidence type="ECO:0000256" key="1">
    <source>
        <dbReference type="SAM" id="Phobius"/>
    </source>
</evidence>
<feature type="transmembrane region" description="Helical" evidence="1">
    <location>
        <begin position="12"/>
        <end position="39"/>
    </location>
</feature>
<feature type="transmembrane region" description="Helical" evidence="1">
    <location>
        <begin position="59"/>
        <end position="88"/>
    </location>
</feature>
<proteinExistence type="predicted"/>
<dbReference type="Pfam" id="PF06496">
    <property type="entry name" value="DUF1097"/>
    <property type="match status" value="1"/>
</dbReference>
<sequence length="163" mass="16462">MKFSTSIGISVGILAGLWTIGSSLAGLITYAGFLSWATYYAAGGKAEGLKTTLILNLSGVIWGAIIVGISGLLGPVIGSTAGLGAGVAVGAAGMCWQGKISWLGFIPGAFVGCSTYFAAGFDFTGSIIGLVFGAVLAYFSEQGGHLLEKKEDKSTVHTTANEA</sequence>
<comment type="caution">
    <text evidence="2">The sequence shown here is derived from an EMBL/GenBank/DDBJ whole genome shotgun (WGS) entry which is preliminary data.</text>
</comment>
<evidence type="ECO:0000313" key="2">
    <source>
        <dbReference type="EMBL" id="MFD2706582.1"/>
    </source>
</evidence>
<keyword evidence="3" id="KW-1185">Reference proteome</keyword>
<keyword evidence="1" id="KW-0472">Membrane</keyword>
<feature type="transmembrane region" description="Helical" evidence="1">
    <location>
        <begin position="123"/>
        <end position="140"/>
    </location>
</feature>
<keyword evidence="1" id="KW-1133">Transmembrane helix</keyword>
<protein>
    <submittedName>
        <fullName evidence="2">DUF1097 domain-containing protein</fullName>
    </submittedName>
</protein>
<reference evidence="3" key="1">
    <citation type="journal article" date="2019" name="Int. J. Syst. Evol. Microbiol.">
        <title>The Global Catalogue of Microorganisms (GCM) 10K type strain sequencing project: providing services to taxonomists for standard genome sequencing and annotation.</title>
        <authorList>
            <consortium name="The Broad Institute Genomics Platform"/>
            <consortium name="The Broad Institute Genome Sequencing Center for Infectious Disease"/>
            <person name="Wu L."/>
            <person name="Ma J."/>
        </authorList>
    </citation>
    <scope>NUCLEOTIDE SEQUENCE [LARGE SCALE GENOMIC DNA]</scope>
    <source>
        <strain evidence="3">KCTC 33792</strain>
    </source>
</reference>